<protein>
    <submittedName>
        <fullName evidence="1">Uncharacterized protein</fullName>
    </submittedName>
</protein>
<dbReference type="AlphaFoldDB" id="A0A412N3D5"/>
<sequence length="55" mass="6226">MFLFSYLQIVGFLNHDANKQRYFGTCITSQVSGSTLCRLVVIDWVNHLSDTALMA</sequence>
<dbReference type="EMBL" id="QRWP01000007">
    <property type="protein sequence ID" value="RGT32644.1"/>
    <property type="molecule type" value="Genomic_DNA"/>
</dbReference>
<dbReference type="Proteomes" id="UP000285159">
    <property type="component" value="Unassembled WGS sequence"/>
</dbReference>
<gene>
    <name evidence="1" type="ORF">DWX38_09265</name>
</gene>
<accession>A0A412N3D5</accession>
<reference evidence="1 2" key="1">
    <citation type="submission" date="2018-08" db="EMBL/GenBank/DDBJ databases">
        <title>A genome reference for cultivated species of the human gut microbiota.</title>
        <authorList>
            <person name="Zou Y."/>
            <person name="Xue W."/>
            <person name="Luo G."/>
        </authorList>
    </citation>
    <scope>NUCLEOTIDE SEQUENCE [LARGE SCALE GENOMIC DNA]</scope>
    <source>
        <strain evidence="1 2">AF19-1AC</strain>
    </source>
</reference>
<name>A0A412N3D5_9BACE</name>
<organism evidence="1 2">
    <name type="scientific">Bacteroides clarus</name>
    <dbReference type="NCBI Taxonomy" id="626929"/>
    <lineage>
        <taxon>Bacteria</taxon>
        <taxon>Pseudomonadati</taxon>
        <taxon>Bacteroidota</taxon>
        <taxon>Bacteroidia</taxon>
        <taxon>Bacteroidales</taxon>
        <taxon>Bacteroidaceae</taxon>
        <taxon>Bacteroides</taxon>
    </lineage>
</organism>
<evidence type="ECO:0000313" key="1">
    <source>
        <dbReference type="EMBL" id="RGT32644.1"/>
    </source>
</evidence>
<proteinExistence type="predicted"/>
<comment type="caution">
    <text evidence="1">The sequence shown here is derived from an EMBL/GenBank/DDBJ whole genome shotgun (WGS) entry which is preliminary data.</text>
</comment>
<evidence type="ECO:0000313" key="2">
    <source>
        <dbReference type="Proteomes" id="UP000285159"/>
    </source>
</evidence>